<dbReference type="GO" id="GO:0008081">
    <property type="term" value="F:phosphoric diester hydrolase activity"/>
    <property type="evidence" value="ECO:0007669"/>
    <property type="project" value="InterPro"/>
</dbReference>
<dbReference type="PANTHER" id="PTHR13593">
    <property type="match status" value="1"/>
</dbReference>
<evidence type="ECO:0000313" key="3">
    <source>
        <dbReference type="EMBL" id="RDW28818.1"/>
    </source>
</evidence>
<dbReference type="Proteomes" id="UP000182444">
    <property type="component" value="Chromosome 1D"/>
</dbReference>
<dbReference type="GeneID" id="2910441"/>
<dbReference type="InterPro" id="IPR000909">
    <property type="entry name" value="PLipase_C_PInositol-sp_X_dom"/>
</dbReference>
<dbReference type="PANTHER" id="PTHR13593:SF113">
    <property type="entry name" value="SI:DKEY-266F7.9"/>
    <property type="match status" value="1"/>
</dbReference>
<evidence type="ECO:0000313" key="2">
    <source>
        <dbReference type="EMBL" id="AOW03895.1"/>
    </source>
</evidence>
<proteinExistence type="predicted"/>
<protein>
    <submittedName>
        <fullName evidence="3">PLC-like phosphodiesterase</fullName>
    </submittedName>
</protein>
<dbReference type="EMBL" id="CP017556">
    <property type="protein sequence ID" value="AOW03895.1"/>
    <property type="molecule type" value="Genomic_DNA"/>
</dbReference>
<dbReference type="SUPFAM" id="SSF51695">
    <property type="entry name" value="PLC-like phosphodiesterases"/>
    <property type="match status" value="1"/>
</dbReference>
<dbReference type="EMBL" id="KZ858949">
    <property type="protein sequence ID" value="RDW28818.1"/>
    <property type="molecule type" value="Genomic_DNA"/>
</dbReference>
<feature type="domain" description="Phosphatidylinositol-specific phospholipase C X" evidence="1">
    <location>
        <begin position="10"/>
        <end position="166"/>
    </location>
</feature>
<dbReference type="SMART" id="SM00148">
    <property type="entry name" value="PLCXc"/>
    <property type="match status" value="1"/>
</dbReference>
<dbReference type="Pfam" id="PF00388">
    <property type="entry name" value="PI-PLC-X"/>
    <property type="match status" value="1"/>
</dbReference>
<sequence>MSNWLQDIRDDVNLAQLSLVGTHNSGCYHTALPSVQCQGASITDQLNNGVRFLDIRAGRPSLGGLGGLLGSSDPDDLQVIHGSFPARIPKAFPLEEALGEIYQWIESHPSETVILSLKGEGQTWEKDDFAELVWAKYLDKDQGRYYLGGEIPRLGDVRGKIVLFRRFAIGGQDLLNQSHGMGIDAHWWDYNTTDDDRGTFAVQDFSEIKEPADVEKKMGYVENMMKRSEQYNATANAQPKLFLNYTSGSNFWNPACWPAAVAKGFTDKLSTVVGKGSGVTIVDYAETDDWKFVKSVNGSNLDFKK</sequence>
<dbReference type="InterPro" id="IPR017946">
    <property type="entry name" value="PLC-like_Pdiesterase_TIM-brl"/>
</dbReference>
<evidence type="ECO:0000313" key="4">
    <source>
        <dbReference type="Proteomes" id="UP000182444"/>
    </source>
</evidence>
<dbReference type="OMA" id="IDYAGMN"/>
<dbReference type="PROSITE" id="PS50007">
    <property type="entry name" value="PIPLC_X_DOMAIN"/>
    <property type="match status" value="1"/>
</dbReference>
<gene>
    <name evidence="3" type="ORF">B0I71DRAFT_126737</name>
    <name evidence="2" type="ORF">YALI1_D13510g</name>
</gene>
<name>A0A1D8NE31_YARLL</name>
<evidence type="ECO:0000259" key="1">
    <source>
        <dbReference type="SMART" id="SM00148"/>
    </source>
</evidence>
<organism evidence="2 4">
    <name type="scientific">Yarrowia lipolytica</name>
    <name type="common">Candida lipolytica</name>
    <dbReference type="NCBI Taxonomy" id="4952"/>
    <lineage>
        <taxon>Eukaryota</taxon>
        <taxon>Fungi</taxon>
        <taxon>Dikarya</taxon>
        <taxon>Ascomycota</taxon>
        <taxon>Saccharomycotina</taxon>
        <taxon>Dipodascomycetes</taxon>
        <taxon>Dipodascales</taxon>
        <taxon>Dipodascales incertae sedis</taxon>
        <taxon>Yarrowia</taxon>
    </lineage>
</organism>
<dbReference type="KEGG" id="yli:2910441"/>
<dbReference type="Proteomes" id="UP000256601">
    <property type="component" value="Unassembled WGS sequence"/>
</dbReference>
<accession>A0A1D8NE31</accession>
<dbReference type="InterPro" id="IPR051057">
    <property type="entry name" value="PI-PLC_domain"/>
</dbReference>
<dbReference type="AlphaFoldDB" id="A0A1D8NE31"/>
<dbReference type="VEuPathDB" id="FungiDB:YALI0_D10813g"/>
<evidence type="ECO:0000313" key="5">
    <source>
        <dbReference type="Proteomes" id="UP000256601"/>
    </source>
</evidence>
<dbReference type="VEuPathDB" id="FungiDB:YALI1_D13510g"/>
<dbReference type="eggNOG" id="ENOG502QUGH">
    <property type="taxonomic scope" value="Eukaryota"/>
</dbReference>
<dbReference type="CDD" id="cd08586">
    <property type="entry name" value="PI-PLCc_BcPLC_like"/>
    <property type="match status" value="1"/>
</dbReference>
<dbReference type="Gene3D" id="3.20.20.190">
    <property type="entry name" value="Phosphatidylinositol (PI) phosphodiesterase"/>
    <property type="match status" value="1"/>
</dbReference>
<dbReference type="GO" id="GO:0006629">
    <property type="term" value="P:lipid metabolic process"/>
    <property type="evidence" value="ECO:0007669"/>
    <property type="project" value="InterPro"/>
</dbReference>
<reference evidence="3 5" key="2">
    <citation type="submission" date="2018-07" db="EMBL/GenBank/DDBJ databases">
        <title>Draft Genome Assemblies for Five Robust Yarrowia lipolytica Strains Exhibiting High Lipid Production and Pentose Sugar Utilization and Sugar Alcohol Secretion from Undetoxified Lignocellulosic Biomass Hydrolysates.</title>
        <authorList>
            <consortium name="DOE Joint Genome Institute"/>
            <person name="Walker C."/>
            <person name="Ryu S."/>
            <person name="Na H."/>
            <person name="Zane M."/>
            <person name="LaButti K."/>
            <person name="Lipzen A."/>
            <person name="Haridas S."/>
            <person name="Barry K."/>
            <person name="Grigoriev I.V."/>
            <person name="Quarterman J."/>
            <person name="Slininger P."/>
            <person name="Dien B."/>
            <person name="Trinh C.T."/>
        </authorList>
    </citation>
    <scope>NUCLEOTIDE SEQUENCE [LARGE SCALE GENOMIC DNA]</scope>
    <source>
        <strain evidence="3 5">YB392</strain>
    </source>
</reference>
<reference evidence="2 4" key="1">
    <citation type="journal article" date="2016" name="PLoS ONE">
        <title>Sequence Assembly of Yarrowia lipolytica Strain W29/CLIB89 Shows Transposable Element Diversity.</title>
        <authorList>
            <person name="Magnan C."/>
            <person name="Yu J."/>
            <person name="Chang I."/>
            <person name="Jahn E."/>
            <person name="Kanomata Y."/>
            <person name="Wu J."/>
            <person name="Zeller M."/>
            <person name="Oakes M."/>
            <person name="Baldi P."/>
            <person name="Sandmeyer S."/>
        </authorList>
    </citation>
    <scope>NUCLEOTIDE SEQUENCE [LARGE SCALE GENOMIC DNA]</scope>
    <source>
        <strain evidence="2">CLIB89</strain>
        <strain evidence="4">CLIB89(W29)</strain>
    </source>
</reference>